<dbReference type="AlphaFoldDB" id="A0AAD5LHE8"/>
<feature type="compositionally biased region" description="Gly residues" evidence="7">
    <location>
        <begin position="65"/>
        <end position="80"/>
    </location>
</feature>
<dbReference type="EMBL" id="JAKCXM010000134">
    <property type="protein sequence ID" value="KAJ0401202.1"/>
    <property type="molecule type" value="Genomic_DNA"/>
</dbReference>
<gene>
    <name evidence="8" type="ORF">P43SY_007621</name>
</gene>
<proteinExistence type="inferred from homology"/>
<evidence type="ECO:0000256" key="2">
    <source>
        <dbReference type="ARBA" id="ARBA00007168"/>
    </source>
</evidence>
<evidence type="ECO:0000256" key="4">
    <source>
        <dbReference type="ARBA" id="ARBA00022989"/>
    </source>
</evidence>
<dbReference type="Pfam" id="PF04515">
    <property type="entry name" value="Choline_transpo"/>
    <property type="match status" value="1"/>
</dbReference>
<comment type="caution">
    <text evidence="8">The sequence shown here is derived from an EMBL/GenBank/DDBJ whole genome shotgun (WGS) entry which is preliminary data.</text>
</comment>
<evidence type="ECO:0000256" key="7">
    <source>
        <dbReference type="SAM" id="MobiDB-lite"/>
    </source>
</evidence>
<feature type="region of interest" description="Disordered" evidence="7">
    <location>
        <begin position="334"/>
        <end position="358"/>
    </location>
</feature>
<feature type="transmembrane region" description="Helical" evidence="6">
    <location>
        <begin position="188"/>
        <end position="209"/>
    </location>
</feature>
<accession>A0AAD5LHE8</accession>
<evidence type="ECO:0000313" key="8">
    <source>
        <dbReference type="EMBL" id="KAJ0401202.1"/>
    </source>
</evidence>
<comment type="subcellular location">
    <subcellularLocation>
        <location evidence="6">Cell membrane</location>
        <topology evidence="6">Multi-pass membrane protein</topology>
    </subcellularLocation>
    <subcellularLocation>
        <location evidence="1">Membrane</location>
        <topology evidence="1">Multi-pass membrane protein</topology>
    </subcellularLocation>
</comment>
<feature type="transmembrane region" description="Helical" evidence="6">
    <location>
        <begin position="162"/>
        <end position="181"/>
    </location>
</feature>
<protein>
    <recommendedName>
        <fullName evidence="6">Choline transporter-like protein</fullName>
    </recommendedName>
</protein>
<sequence>MRSDAAPLSPQGEEGGDMEELVLSPAQTDPHDEMEHEDYGHEQTGEDEDEESGSRLIPLSMSDGSSGGSSSGGHGAGSYRGKGRPLPSLHAPRTFRDLQFVGMYGFHLLLMLLATGYIRADFQVPEDEAEFNVAVLEDSNSKDNESPESVQAMNAEAIGGQLRSLCVVNFLFSLGWLLIFLFNDKMRFVQGSCAFSTIGLVVLALALFAVPANSYALIFGIVVTTMAVFDIFWIRKYKNGLDFVAVLFELLVDFLVKHPLLAYVTVGTLIIYTLWACWISTSLGFVGNGASPWQFSMIFLYFHFYWTSNILKNILTVVVSGATIIWYYKDDSSDLSPQTVSDHPSPSDESVDIETSGGSTTSGVLFPWKNTPDRRVVLHFLRCALTTSLGSIFIGSLLCPLAHIIWNVLRWARRDESTFSRRFVALRSEPVEQFIRTYHKYSFVFVAGYGKPFYAAAQESWHLISSRGVEAIVDDDLTSRLLLLGANGWASVMCALCVPAFSSTPHAVYFSVTSFVLCYTTISIAMQVLGAVVKTLFVCFAENPGRLSQLHPLIYHRFARLAELKSFRDHKSPPHSVLRHGV</sequence>
<feature type="region of interest" description="Disordered" evidence="7">
    <location>
        <begin position="1"/>
        <end position="86"/>
    </location>
</feature>
<dbReference type="InterPro" id="IPR007603">
    <property type="entry name" value="Choline_transptr-like"/>
</dbReference>
<feature type="transmembrane region" description="Helical" evidence="6">
    <location>
        <begin position="389"/>
        <end position="412"/>
    </location>
</feature>
<evidence type="ECO:0000256" key="5">
    <source>
        <dbReference type="ARBA" id="ARBA00023136"/>
    </source>
</evidence>
<dbReference type="PANTHER" id="PTHR12385:SF4">
    <property type="entry name" value="PROTEIN PNS1"/>
    <property type="match status" value="1"/>
</dbReference>
<keyword evidence="5 6" id="KW-0472">Membrane</keyword>
<keyword evidence="4 6" id="KW-1133">Transmembrane helix</keyword>
<dbReference type="PANTHER" id="PTHR12385">
    <property type="entry name" value="CHOLINE TRANSPORTER-LIKE (SLC FAMILY 44)"/>
    <property type="match status" value="1"/>
</dbReference>
<evidence type="ECO:0000256" key="6">
    <source>
        <dbReference type="RuleBase" id="RU368066"/>
    </source>
</evidence>
<evidence type="ECO:0000256" key="1">
    <source>
        <dbReference type="ARBA" id="ARBA00004141"/>
    </source>
</evidence>
<name>A0AAD5LHE8_PYTIN</name>
<keyword evidence="9" id="KW-1185">Reference proteome</keyword>
<feature type="transmembrane region" description="Helical" evidence="6">
    <location>
        <begin position="298"/>
        <end position="328"/>
    </location>
</feature>
<comment type="function">
    <text evidence="6">Choline transporter.</text>
</comment>
<dbReference type="Proteomes" id="UP001209570">
    <property type="component" value="Unassembled WGS sequence"/>
</dbReference>
<evidence type="ECO:0000256" key="3">
    <source>
        <dbReference type="ARBA" id="ARBA00022692"/>
    </source>
</evidence>
<organism evidence="8 9">
    <name type="scientific">Pythium insidiosum</name>
    <name type="common">Pythiosis disease agent</name>
    <dbReference type="NCBI Taxonomy" id="114742"/>
    <lineage>
        <taxon>Eukaryota</taxon>
        <taxon>Sar</taxon>
        <taxon>Stramenopiles</taxon>
        <taxon>Oomycota</taxon>
        <taxon>Peronosporomycetes</taxon>
        <taxon>Pythiales</taxon>
        <taxon>Pythiaceae</taxon>
        <taxon>Pythium</taxon>
    </lineage>
</organism>
<feature type="transmembrane region" description="Helical" evidence="6">
    <location>
        <begin position="481"/>
        <end position="501"/>
    </location>
</feature>
<feature type="transmembrane region" description="Helical" evidence="6">
    <location>
        <begin position="98"/>
        <end position="118"/>
    </location>
</feature>
<reference evidence="8" key="1">
    <citation type="submission" date="2021-12" db="EMBL/GenBank/DDBJ databases">
        <title>Prjna785345.</title>
        <authorList>
            <person name="Rujirawat T."/>
            <person name="Krajaejun T."/>
        </authorList>
    </citation>
    <scope>NUCLEOTIDE SEQUENCE</scope>
    <source>
        <strain evidence="8">Pi057C3</strain>
    </source>
</reference>
<dbReference type="GO" id="GO:0005886">
    <property type="term" value="C:plasma membrane"/>
    <property type="evidence" value="ECO:0007669"/>
    <property type="project" value="UniProtKB-SubCell"/>
</dbReference>
<evidence type="ECO:0000313" key="9">
    <source>
        <dbReference type="Proteomes" id="UP001209570"/>
    </source>
</evidence>
<feature type="compositionally biased region" description="Basic and acidic residues" evidence="7">
    <location>
        <begin position="29"/>
        <end position="44"/>
    </location>
</feature>
<feature type="transmembrane region" description="Helical" evidence="6">
    <location>
        <begin position="215"/>
        <end position="233"/>
    </location>
</feature>
<dbReference type="GO" id="GO:0022857">
    <property type="term" value="F:transmembrane transporter activity"/>
    <property type="evidence" value="ECO:0007669"/>
    <property type="project" value="UniProtKB-UniRule"/>
</dbReference>
<feature type="transmembrane region" description="Helical" evidence="6">
    <location>
        <begin position="507"/>
        <end position="540"/>
    </location>
</feature>
<feature type="compositionally biased region" description="Polar residues" evidence="7">
    <location>
        <begin position="334"/>
        <end position="348"/>
    </location>
</feature>
<comment type="similarity">
    <text evidence="2 6">Belongs to the CTL (choline transporter-like) family.</text>
</comment>
<keyword evidence="3 6" id="KW-0812">Transmembrane</keyword>
<feature type="transmembrane region" description="Helical" evidence="6">
    <location>
        <begin position="262"/>
        <end position="286"/>
    </location>
</feature>